<name>A0A2S7ESJ2_9XANT</name>
<organism evidence="2 3">
    <name type="scientific">Xanthomonas populi</name>
    <dbReference type="NCBI Taxonomy" id="53414"/>
    <lineage>
        <taxon>Bacteria</taxon>
        <taxon>Pseudomonadati</taxon>
        <taxon>Pseudomonadota</taxon>
        <taxon>Gammaproteobacteria</taxon>
        <taxon>Lysobacterales</taxon>
        <taxon>Lysobacteraceae</taxon>
        <taxon>Xanthomonas</taxon>
    </lineage>
</organism>
<keyword evidence="3" id="KW-1185">Reference proteome</keyword>
<proteinExistence type="predicted"/>
<dbReference type="RefSeq" id="WP_128416610.1">
    <property type="nucleotide sequence ID" value="NZ_MDEJ01000032.1"/>
</dbReference>
<evidence type="ECO:0000256" key="1">
    <source>
        <dbReference type="SAM" id="Phobius"/>
    </source>
</evidence>
<dbReference type="AlphaFoldDB" id="A0A2S7ESJ2"/>
<feature type="transmembrane region" description="Helical" evidence="1">
    <location>
        <begin position="113"/>
        <end position="138"/>
    </location>
</feature>
<accession>A0A2S7ESJ2</accession>
<evidence type="ECO:0000313" key="3">
    <source>
        <dbReference type="Proteomes" id="UP000239939"/>
    </source>
</evidence>
<keyword evidence="1" id="KW-0812">Transmembrane</keyword>
<dbReference type="Proteomes" id="UP000239939">
    <property type="component" value="Unassembled WGS sequence"/>
</dbReference>
<sequence length="192" mass="21042">MTPRSHDTVIVSLLAVLMASTRINHFPPVPDAYWAVFFIGGFHLAARTKLAFPLLMLLAVAADWLAITNQGLNFWQHYGVSPAYWCLIPAYFALWASGLWLRRQYHGAHWSALATLVPALLIAVALCQLIAQGSFYWISASVAEPTVAGWVKNYTDWLGPYLRSAALYVAAAAVIQVAAERLTSSHGQTQAG</sequence>
<comment type="caution">
    <text evidence="2">The sequence shown here is derived from an EMBL/GenBank/DDBJ whole genome shotgun (WGS) entry which is preliminary data.</text>
</comment>
<feature type="transmembrane region" description="Helical" evidence="1">
    <location>
        <begin position="55"/>
        <end position="76"/>
    </location>
</feature>
<keyword evidence="1" id="KW-1133">Transmembrane helix</keyword>
<gene>
    <name evidence="2" type="ORF">XpopCFBP1817_07240</name>
</gene>
<reference evidence="3" key="1">
    <citation type="submission" date="2016-08" db="EMBL/GenBank/DDBJ databases">
        <authorList>
            <person name="Merda D."/>
            <person name="Briand M."/>
            <person name="Taghouti G."/>
            <person name="Carrere S."/>
            <person name="Gouzy J."/>
            <person name="Portier P."/>
            <person name="Jacques M.-A."/>
            <person name="Fischer-Le Saux M."/>
        </authorList>
    </citation>
    <scope>NUCLEOTIDE SEQUENCE [LARGE SCALE GENOMIC DNA]</scope>
    <source>
        <strain evidence="3">CFBP1817</strain>
    </source>
</reference>
<evidence type="ECO:0008006" key="4">
    <source>
        <dbReference type="Google" id="ProtNLM"/>
    </source>
</evidence>
<keyword evidence="1" id="KW-0472">Membrane</keyword>
<dbReference type="OrthoDB" id="9787530at2"/>
<protein>
    <recommendedName>
        <fullName evidence="4">Cobalamin ABC transporter</fullName>
    </recommendedName>
</protein>
<feature type="transmembrane region" description="Helical" evidence="1">
    <location>
        <begin position="82"/>
        <end position="101"/>
    </location>
</feature>
<evidence type="ECO:0000313" key="2">
    <source>
        <dbReference type="EMBL" id="PPU96096.1"/>
    </source>
</evidence>
<feature type="transmembrane region" description="Helical" evidence="1">
    <location>
        <begin position="158"/>
        <end position="179"/>
    </location>
</feature>
<dbReference type="EMBL" id="MDEJ01000032">
    <property type="protein sequence ID" value="PPU96096.1"/>
    <property type="molecule type" value="Genomic_DNA"/>
</dbReference>